<sequence length="77" mass="8570">MTTELSIPSYYRYRSMVQAVRLDEDGKSGPEEVEQQVLSVTVPAAGQRVSGAFFGDLPGTYLLVQVRDFEVLPQCDQ</sequence>
<reference evidence="1 2" key="1">
    <citation type="submission" date="2017-04" db="EMBL/GenBank/DDBJ databases">
        <title>Presence of VIM-2 positive Pseudomonas species in chickens and their surrounding environment.</title>
        <authorList>
            <person name="Zhang R."/>
        </authorList>
    </citation>
    <scope>NUCLEOTIDE SEQUENCE [LARGE SCALE GENOMIC DNA]</scope>
    <source>
        <strain evidence="1 2">DZ-C18</strain>
    </source>
</reference>
<accession>A0A1X0ZJD3</accession>
<evidence type="ECO:0000313" key="2">
    <source>
        <dbReference type="Proteomes" id="UP000193675"/>
    </source>
</evidence>
<comment type="caution">
    <text evidence="1">The sequence shown here is derived from an EMBL/GenBank/DDBJ whole genome shotgun (WGS) entry which is preliminary data.</text>
</comment>
<dbReference type="Proteomes" id="UP000193675">
    <property type="component" value="Unassembled WGS sequence"/>
</dbReference>
<protein>
    <submittedName>
        <fullName evidence="1">Uncharacterized protein</fullName>
    </submittedName>
</protein>
<name>A0A1X0ZJD3_PSEPU</name>
<organism evidence="1 2">
    <name type="scientific">Pseudomonas putida</name>
    <name type="common">Arthrobacter siderocapsulatus</name>
    <dbReference type="NCBI Taxonomy" id="303"/>
    <lineage>
        <taxon>Bacteria</taxon>
        <taxon>Pseudomonadati</taxon>
        <taxon>Pseudomonadota</taxon>
        <taxon>Gammaproteobacteria</taxon>
        <taxon>Pseudomonadales</taxon>
        <taxon>Pseudomonadaceae</taxon>
        <taxon>Pseudomonas</taxon>
    </lineage>
</organism>
<evidence type="ECO:0000313" key="1">
    <source>
        <dbReference type="EMBL" id="ORL58812.1"/>
    </source>
</evidence>
<dbReference type="EMBL" id="NBWC01000049">
    <property type="protein sequence ID" value="ORL58812.1"/>
    <property type="molecule type" value="Genomic_DNA"/>
</dbReference>
<dbReference type="RefSeq" id="WP_084850992.1">
    <property type="nucleotide sequence ID" value="NZ_CP143525.1"/>
</dbReference>
<gene>
    <name evidence="1" type="ORF">B7H17_25120</name>
</gene>
<dbReference type="AlphaFoldDB" id="A0A1X0ZJD3"/>
<proteinExistence type="predicted"/>